<dbReference type="InterPro" id="IPR051055">
    <property type="entry name" value="PIF1_helicase"/>
</dbReference>
<dbReference type="OrthoDB" id="3247165at2759"/>
<proteinExistence type="predicted"/>
<dbReference type="InterPro" id="IPR027417">
    <property type="entry name" value="P-loop_NTPase"/>
</dbReference>
<accession>A0A8K0XR91</accession>
<name>A0A8K0XR91_9AGAR</name>
<organism evidence="1 2">
    <name type="scientific">Cristinia sonorae</name>
    <dbReference type="NCBI Taxonomy" id="1940300"/>
    <lineage>
        <taxon>Eukaryota</taxon>
        <taxon>Fungi</taxon>
        <taxon>Dikarya</taxon>
        <taxon>Basidiomycota</taxon>
        <taxon>Agaricomycotina</taxon>
        <taxon>Agaricomycetes</taxon>
        <taxon>Agaricomycetidae</taxon>
        <taxon>Agaricales</taxon>
        <taxon>Pleurotineae</taxon>
        <taxon>Stephanosporaceae</taxon>
        <taxon>Cristinia</taxon>
    </lineage>
</organism>
<dbReference type="PANTHER" id="PTHR47642">
    <property type="entry name" value="ATP-DEPENDENT DNA HELICASE"/>
    <property type="match status" value="1"/>
</dbReference>
<comment type="caution">
    <text evidence="1">The sequence shown here is derived from an EMBL/GenBank/DDBJ whole genome shotgun (WGS) entry which is preliminary data.</text>
</comment>
<keyword evidence="2" id="KW-1185">Reference proteome</keyword>
<evidence type="ECO:0008006" key="3">
    <source>
        <dbReference type="Google" id="ProtNLM"/>
    </source>
</evidence>
<evidence type="ECO:0000313" key="2">
    <source>
        <dbReference type="Proteomes" id="UP000813824"/>
    </source>
</evidence>
<feature type="non-terminal residue" evidence="1">
    <location>
        <position position="379"/>
    </location>
</feature>
<gene>
    <name evidence="1" type="ORF">BXZ70DRAFT_869367</name>
</gene>
<protein>
    <recommendedName>
        <fullName evidence="3">DNA helicase</fullName>
    </recommendedName>
</protein>
<dbReference type="EMBL" id="JAEVFJ010000011">
    <property type="protein sequence ID" value="KAH8101940.1"/>
    <property type="molecule type" value="Genomic_DNA"/>
</dbReference>
<reference evidence="1" key="1">
    <citation type="journal article" date="2021" name="New Phytol.">
        <title>Evolutionary innovations through gain and loss of genes in the ectomycorrhizal Boletales.</title>
        <authorList>
            <person name="Wu G."/>
            <person name="Miyauchi S."/>
            <person name="Morin E."/>
            <person name="Kuo A."/>
            <person name="Drula E."/>
            <person name="Varga T."/>
            <person name="Kohler A."/>
            <person name="Feng B."/>
            <person name="Cao Y."/>
            <person name="Lipzen A."/>
            <person name="Daum C."/>
            <person name="Hundley H."/>
            <person name="Pangilinan J."/>
            <person name="Johnson J."/>
            <person name="Barry K."/>
            <person name="LaButti K."/>
            <person name="Ng V."/>
            <person name="Ahrendt S."/>
            <person name="Min B."/>
            <person name="Choi I.G."/>
            <person name="Park H."/>
            <person name="Plett J.M."/>
            <person name="Magnuson J."/>
            <person name="Spatafora J.W."/>
            <person name="Nagy L.G."/>
            <person name="Henrissat B."/>
            <person name="Grigoriev I.V."/>
            <person name="Yang Z.L."/>
            <person name="Xu J."/>
            <person name="Martin F.M."/>
        </authorList>
    </citation>
    <scope>NUCLEOTIDE SEQUENCE</scope>
    <source>
        <strain evidence="1">KKN 215</strain>
    </source>
</reference>
<dbReference type="SUPFAM" id="SSF52540">
    <property type="entry name" value="P-loop containing nucleoside triphosphate hydrolases"/>
    <property type="match status" value="1"/>
</dbReference>
<evidence type="ECO:0000313" key="1">
    <source>
        <dbReference type="EMBL" id="KAH8101940.1"/>
    </source>
</evidence>
<dbReference type="PANTHER" id="PTHR47642:SF6">
    <property type="entry name" value="ATP-DEPENDENT DNA HELICASE"/>
    <property type="match status" value="1"/>
</dbReference>
<dbReference type="AlphaFoldDB" id="A0A8K0XR91"/>
<dbReference type="Proteomes" id="UP000813824">
    <property type="component" value="Unassembled WGS sequence"/>
</dbReference>
<sequence length="379" mass="41851">MCSLFRCAGQPFGGKNMVVAGDFAQLPPVGGPSRSLYSNKIGHSLNGLALDGQQKVMGKVVWHQFTTVVILRQNMRQRGMSAGDIAYRTMLENLRYRACTEDDIRLLDRLQLGNPHCTATLNDEGFQNQSVICIWNAHRDSINTRSTVDYARTHNQHLMTFYSDDSFASAKSSSSVTQEIREERQVLDPVRKTNDLEEALQLKLWDMPPGLTDHIAGKLTLCVGMPVMLKINEATELCATNGAEATVWGWKAKKLSGGHDALDVLFVKLVNPPRVVTIKGLPDNVLPLTAQSEKITVQIGDNTSIRISRKQIRVLPNFAMTDYASQGRTRPFNPVNLSHCRTHQSAYTALSRSSTATGTLIVSPIPYDVLRGGADGDIR</sequence>